<dbReference type="InterPro" id="IPR008995">
    <property type="entry name" value="Mo/tungstate-bd_C_term_dom"/>
</dbReference>
<dbReference type="GO" id="GO:0043190">
    <property type="term" value="C:ATP-binding cassette (ABC) transporter complex"/>
    <property type="evidence" value="ECO:0007669"/>
    <property type="project" value="InterPro"/>
</dbReference>
<feature type="region of interest" description="Disordered" evidence="1">
    <location>
        <begin position="12"/>
        <end position="31"/>
    </location>
</feature>
<sequence length="93" mass="10552">MERLDKEIHKTEAEYLKESPPEGTDLEGDNKFRGKVVEMNYQGDFTETRISLNQVDRFITVHLSNEPGQNARFSLGGGVLLCWSRHSSNILIG</sequence>
<protein>
    <recommendedName>
        <fullName evidence="2">Transport-associated OB type 2 domain-containing protein</fullName>
    </recommendedName>
</protein>
<accession>X1G5X9</accession>
<organism evidence="3">
    <name type="scientific">marine sediment metagenome</name>
    <dbReference type="NCBI Taxonomy" id="412755"/>
    <lineage>
        <taxon>unclassified sequences</taxon>
        <taxon>metagenomes</taxon>
        <taxon>ecological metagenomes</taxon>
    </lineage>
</organism>
<evidence type="ECO:0000313" key="3">
    <source>
        <dbReference type="EMBL" id="GAH28428.1"/>
    </source>
</evidence>
<proteinExistence type="predicted"/>
<dbReference type="Pfam" id="PF08402">
    <property type="entry name" value="TOBE_2"/>
    <property type="match status" value="1"/>
</dbReference>
<gene>
    <name evidence="3" type="ORF">S03H2_00755</name>
</gene>
<name>X1G5X9_9ZZZZ</name>
<dbReference type="AlphaFoldDB" id="X1G5X9"/>
<dbReference type="GO" id="GO:0022857">
    <property type="term" value="F:transmembrane transporter activity"/>
    <property type="evidence" value="ECO:0007669"/>
    <property type="project" value="InterPro"/>
</dbReference>
<dbReference type="SUPFAM" id="SSF50331">
    <property type="entry name" value="MOP-like"/>
    <property type="match status" value="1"/>
</dbReference>
<dbReference type="GO" id="GO:0005524">
    <property type="term" value="F:ATP binding"/>
    <property type="evidence" value="ECO:0007669"/>
    <property type="project" value="InterPro"/>
</dbReference>
<reference evidence="3" key="1">
    <citation type="journal article" date="2014" name="Front. Microbiol.">
        <title>High frequency of phylogenetically diverse reductive dehalogenase-homologous genes in deep subseafloor sedimentary metagenomes.</title>
        <authorList>
            <person name="Kawai M."/>
            <person name="Futagami T."/>
            <person name="Toyoda A."/>
            <person name="Takaki Y."/>
            <person name="Nishi S."/>
            <person name="Hori S."/>
            <person name="Arai W."/>
            <person name="Tsubouchi T."/>
            <person name="Morono Y."/>
            <person name="Uchiyama I."/>
            <person name="Ito T."/>
            <person name="Fujiyama A."/>
            <person name="Inagaki F."/>
            <person name="Takami H."/>
        </authorList>
    </citation>
    <scope>NUCLEOTIDE SEQUENCE</scope>
    <source>
        <strain evidence="3">Expedition CK06-06</strain>
    </source>
</reference>
<dbReference type="InterPro" id="IPR013611">
    <property type="entry name" value="Transp-assoc_OB_typ2"/>
</dbReference>
<comment type="caution">
    <text evidence="3">The sequence shown here is derived from an EMBL/GenBank/DDBJ whole genome shotgun (WGS) entry which is preliminary data.</text>
</comment>
<evidence type="ECO:0000256" key="1">
    <source>
        <dbReference type="SAM" id="MobiDB-lite"/>
    </source>
</evidence>
<evidence type="ECO:0000259" key="2">
    <source>
        <dbReference type="Pfam" id="PF08402"/>
    </source>
</evidence>
<dbReference type="EMBL" id="BARU01000178">
    <property type="protein sequence ID" value="GAH28428.1"/>
    <property type="molecule type" value="Genomic_DNA"/>
</dbReference>
<feature type="domain" description="Transport-associated OB type 2" evidence="2">
    <location>
        <begin position="21"/>
        <end position="87"/>
    </location>
</feature>